<keyword evidence="1" id="KW-0472">Membrane</keyword>
<reference evidence="2 3" key="1">
    <citation type="journal article" date="2019" name="G3 (Bethesda)">
        <title>Sequencing of a Wild Apple (Malus baccata) Genome Unravels the Differences Between Cultivated and Wild Apple Species Regarding Disease Resistance and Cold Tolerance.</title>
        <authorList>
            <person name="Chen X."/>
        </authorList>
    </citation>
    <scope>NUCLEOTIDE SEQUENCE [LARGE SCALE GENOMIC DNA]</scope>
    <source>
        <strain evidence="3">cv. Shandingzi</strain>
        <tissue evidence="2">Leaves</tissue>
    </source>
</reference>
<keyword evidence="1" id="KW-0812">Transmembrane</keyword>
<name>A0A540KL69_MALBA</name>
<feature type="transmembrane region" description="Helical" evidence="1">
    <location>
        <begin position="93"/>
        <end position="113"/>
    </location>
</feature>
<protein>
    <submittedName>
        <fullName evidence="2">Uncharacterized protein</fullName>
    </submittedName>
</protein>
<gene>
    <name evidence="2" type="ORF">C1H46_039504</name>
</gene>
<dbReference type="STRING" id="106549.A0A540KL69"/>
<dbReference type="AlphaFoldDB" id="A0A540KL69"/>
<evidence type="ECO:0000313" key="3">
    <source>
        <dbReference type="Proteomes" id="UP000315295"/>
    </source>
</evidence>
<evidence type="ECO:0000256" key="1">
    <source>
        <dbReference type="SAM" id="Phobius"/>
    </source>
</evidence>
<dbReference type="EMBL" id="VIEB01001137">
    <property type="protein sequence ID" value="TQD74965.1"/>
    <property type="molecule type" value="Genomic_DNA"/>
</dbReference>
<keyword evidence="1" id="KW-1133">Transmembrane helix</keyword>
<evidence type="ECO:0000313" key="2">
    <source>
        <dbReference type="EMBL" id="TQD74965.1"/>
    </source>
</evidence>
<organism evidence="2 3">
    <name type="scientific">Malus baccata</name>
    <name type="common">Siberian crab apple</name>
    <name type="synonym">Pyrus baccata</name>
    <dbReference type="NCBI Taxonomy" id="106549"/>
    <lineage>
        <taxon>Eukaryota</taxon>
        <taxon>Viridiplantae</taxon>
        <taxon>Streptophyta</taxon>
        <taxon>Embryophyta</taxon>
        <taxon>Tracheophyta</taxon>
        <taxon>Spermatophyta</taxon>
        <taxon>Magnoliopsida</taxon>
        <taxon>eudicotyledons</taxon>
        <taxon>Gunneridae</taxon>
        <taxon>Pentapetalae</taxon>
        <taxon>rosids</taxon>
        <taxon>fabids</taxon>
        <taxon>Rosales</taxon>
        <taxon>Rosaceae</taxon>
        <taxon>Amygdaloideae</taxon>
        <taxon>Maleae</taxon>
        <taxon>Malus</taxon>
    </lineage>
</organism>
<keyword evidence="3" id="KW-1185">Reference proteome</keyword>
<accession>A0A540KL69</accession>
<proteinExistence type="predicted"/>
<sequence length="122" mass="13443">MGCELNDKVCLDDNAGGLEFRGTLSRSLDGILLSFDLRSNTSSSINFGCGDEFSLLWLCDGIDWKAMLVAFVFPCMCYFMLHRGRLTKLQIATCIMIIIVGEVCSIIGPYSAISRIAEQSVE</sequence>
<comment type="caution">
    <text evidence="2">The sequence shown here is derived from an EMBL/GenBank/DDBJ whole genome shotgun (WGS) entry which is preliminary data.</text>
</comment>
<dbReference type="Proteomes" id="UP000315295">
    <property type="component" value="Unassembled WGS sequence"/>
</dbReference>